<protein>
    <recommendedName>
        <fullName evidence="8">DDE Tnp4 domain-containing protein</fullName>
    </recommendedName>
</protein>
<keyword evidence="7" id="KW-0539">Nucleus</keyword>
<comment type="subcellular location">
    <subcellularLocation>
        <location evidence="2">Nucleus</location>
    </subcellularLocation>
</comment>
<evidence type="ECO:0000259" key="8">
    <source>
        <dbReference type="Pfam" id="PF13359"/>
    </source>
</evidence>
<dbReference type="GO" id="GO:0004518">
    <property type="term" value="F:nuclease activity"/>
    <property type="evidence" value="ECO:0007669"/>
    <property type="project" value="UniProtKB-KW"/>
</dbReference>
<comment type="caution">
    <text evidence="9">The sequence shown here is derived from an EMBL/GenBank/DDBJ whole genome shotgun (WGS) entry which is preliminary data.</text>
</comment>
<evidence type="ECO:0000256" key="5">
    <source>
        <dbReference type="ARBA" id="ARBA00022723"/>
    </source>
</evidence>
<dbReference type="EMBL" id="JARPUR010000002">
    <property type="protein sequence ID" value="KAK4882317.1"/>
    <property type="molecule type" value="Genomic_DNA"/>
</dbReference>
<evidence type="ECO:0000256" key="3">
    <source>
        <dbReference type="ARBA" id="ARBA00006958"/>
    </source>
</evidence>
<comment type="similarity">
    <text evidence="3">Belongs to the HARBI1 family.</text>
</comment>
<comment type="cofactor">
    <cofactor evidence="1">
        <name>a divalent metal cation</name>
        <dbReference type="ChEBI" id="CHEBI:60240"/>
    </cofactor>
</comment>
<evidence type="ECO:0000256" key="2">
    <source>
        <dbReference type="ARBA" id="ARBA00004123"/>
    </source>
</evidence>
<keyword evidence="10" id="KW-1185">Reference proteome</keyword>
<evidence type="ECO:0000313" key="10">
    <source>
        <dbReference type="Proteomes" id="UP001353858"/>
    </source>
</evidence>
<evidence type="ECO:0000256" key="1">
    <source>
        <dbReference type="ARBA" id="ARBA00001968"/>
    </source>
</evidence>
<evidence type="ECO:0000256" key="4">
    <source>
        <dbReference type="ARBA" id="ARBA00022722"/>
    </source>
</evidence>
<name>A0AAN7SHY0_9COLE</name>
<dbReference type="GO" id="GO:0005634">
    <property type="term" value="C:nucleus"/>
    <property type="evidence" value="ECO:0007669"/>
    <property type="project" value="UniProtKB-SubCell"/>
</dbReference>
<keyword evidence="6" id="KW-0378">Hydrolase</keyword>
<evidence type="ECO:0000313" key="9">
    <source>
        <dbReference type="EMBL" id="KAK4882317.1"/>
    </source>
</evidence>
<keyword evidence="5" id="KW-0479">Metal-binding</keyword>
<dbReference type="PANTHER" id="PTHR22930:SF289">
    <property type="entry name" value="DDE TNP4 DOMAIN-CONTAINING PROTEIN-RELATED"/>
    <property type="match status" value="1"/>
</dbReference>
<organism evidence="9 10">
    <name type="scientific">Aquatica leii</name>
    <dbReference type="NCBI Taxonomy" id="1421715"/>
    <lineage>
        <taxon>Eukaryota</taxon>
        <taxon>Metazoa</taxon>
        <taxon>Ecdysozoa</taxon>
        <taxon>Arthropoda</taxon>
        <taxon>Hexapoda</taxon>
        <taxon>Insecta</taxon>
        <taxon>Pterygota</taxon>
        <taxon>Neoptera</taxon>
        <taxon>Endopterygota</taxon>
        <taxon>Coleoptera</taxon>
        <taxon>Polyphaga</taxon>
        <taxon>Elateriformia</taxon>
        <taxon>Elateroidea</taxon>
        <taxon>Lampyridae</taxon>
        <taxon>Luciolinae</taxon>
        <taxon>Aquatica</taxon>
    </lineage>
</organism>
<accession>A0AAN7SHY0</accession>
<dbReference type="Proteomes" id="UP001353858">
    <property type="component" value="Unassembled WGS sequence"/>
</dbReference>
<dbReference type="AlphaFoldDB" id="A0AAN7SHY0"/>
<dbReference type="PANTHER" id="PTHR22930">
    <property type="match status" value="1"/>
</dbReference>
<dbReference type="Pfam" id="PF13359">
    <property type="entry name" value="DDE_Tnp_4"/>
    <property type="match status" value="1"/>
</dbReference>
<reference evidence="10" key="1">
    <citation type="submission" date="2023-01" db="EMBL/GenBank/DDBJ databases">
        <title>Key to firefly adult light organ development and bioluminescence: homeobox transcription factors regulate luciferase expression and transportation to peroxisome.</title>
        <authorList>
            <person name="Fu X."/>
        </authorList>
    </citation>
    <scope>NUCLEOTIDE SEQUENCE [LARGE SCALE GENOMIC DNA]</scope>
</reference>
<dbReference type="InterPro" id="IPR045249">
    <property type="entry name" value="HARBI1-like"/>
</dbReference>
<keyword evidence="4" id="KW-0540">Nuclease</keyword>
<dbReference type="InterPro" id="IPR027806">
    <property type="entry name" value="HARBI1_dom"/>
</dbReference>
<dbReference type="GO" id="GO:0016787">
    <property type="term" value="F:hydrolase activity"/>
    <property type="evidence" value="ECO:0007669"/>
    <property type="project" value="UniProtKB-KW"/>
</dbReference>
<evidence type="ECO:0000256" key="6">
    <source>
        <dbReference type="ARBA" id="ARBA00022801"/>
    </source>
</evidence>
<evidence type="ECO:0000256" key="7">
    <source>
        <dbReference type="ARBA" id="ARBA00023242"/>
    </source>
</evidence>
<gene>
    <name evidence="9" type="ORF">RN001_005636</name>
</gene>
<proteinExistence type="inferred from homology"/>
<sequence>MWNETEFINRFRLTKGTVTQLLEKIEHMLVPHIVRNNPISPMNQLLMTLRFYACDSFYLTIGDFGSVHKSTAGKIINKVTLAIARPRFINLPNTPDAIVNEQQNFFNISRFPRVIGAIDGTHVRIQSPSGNNAEVYRNRKGYFSLNVQVVANAEHKILDIVARWPGSAHDSNIFDHSNIKFKFENGEMGNGVLLGDSGYPLRKYLLTPLANPQTQAENLYNESHIRTRNVVERTFGIWKRRFPILSMEIRSEITLAQNIVAVAVLQNIACEQNDRMPEEIEDVIINEEHNIPMLEMILII</sequence>
<dbReference type="GO" id="GO:0046872">
    <property type="term" value="F:metal ion binding"/>
    <property type="evidence" value="ECO:0007669"/>
    <property type="project" value="UniProtKB-KW"/>
</dbReference>
<feature type="domain" description="DDE Tnp4" evidence="8">
    <location>
        <begin position="118"/>
        <end position="264"/>
    </location>
</feature>